<accession>A0ABP7YA83</accession>
<evidence type="ECO:0000259" key="2">
    <source>
        <dbReference type="Pfam" id="PF12158"/>
    </source>
</evidence>
<dbReference type="InterPro" id="IPR021994">
    <property type="entry name" value="DUF3592"/>
</dbReference>
<gene>
    <name evidence="3" type="ORF">GCM10022416_13240</name>
</gene>
<dbReference type="Pfam" id="PF12158">
    <property type="entry name" value="DUF3592"/>
    <property type="match status" value="1"/>
</dbReference>
<protein>
    <recommendedName>
        <fullName evidence="2">DUF3592 domain-containing protein</fullName>
    </recommendedName>
</protein>
<name>A0ABP7YA83_9ACTN</name>
<organism evidence="3 4">
    <name type="scientific">Actinomadura keratinilytica</name>
    <dbReference type="NCBI Taxonomy" id="547461"/>
    <lineage>
        <taxon>Bacteria</taxon>
        <taxon>Bacillati</taxon>
        <taxon>Actinomycetota</taxon>
        <taxon>Actinomycetes</taxon>
        <taxon>Streptosporangiales</taxon>
        <taxon>Thermomonosporaceae</taxon>
        <taxon>Actinomadura</taxon>
    </lineage>
</organism>
<keyword evidence="1" id="KW-0812">Transmembrane</keyword>
<evidence type="ECO:0000256" key="1">
    <source>
        <dbReference type="SAM" id="Phobius"/>
    </source>
</evidence>
<keyword evidence="1" id="KW-0472">Membrane</keyword>
<comment type="caution">
    <text evidence="3">The sequence shown here is derived from an EMBL/GenBank/DDBJ whole genome shotgun (WGS) entry which is preliminary data.</text>
</comment>
<proteinExistence type="predicted"/>
<keyword evidence="1" id="KW-1133">Transmembrane helix</keyword>
<dbReference type="RefSeq" id="WP_345018427.1">
    <property type="nucleotide sequence ID" value="NZ_BAABDO010000012.1"/>
</dbReference>
<evidence type="ECO:0000313" key="4">
    <source>
        <dbReference type="Proteomes" id="UP001500266"/>
    </source>
</evidence>
<dbReference type="Proteomes" id="UP001500266">
    <property type="component" value="Unassembled WGS sequence"/>
</dbReference>
<evidence type="ECO:0000313" key="3">
    <source>
        <dbReference type="EMBL" id="GAA4132944.1"/>
    </source>
</evidence>
<feature type="transmembrane region" description="Helical" evidence="1">
    <location>
        <begin position="105"/>
        <end position="130"/>
    </location>
</feature>
<feature type="domain" description="DUF3592" evidence="2">
    <location>
        <begin position="36"/>
        <end position="98"/>
    </location>
</feature>
<dbReference type="EMBL" id="BAABDO010000012">
    <property type="protein sequence ID" value="GAA4132944.1"/>
    <property type="molecule type" value="Genomic_DNA"/>
</dbReference>
<reference evidence="4" key="1">
    <citation type="journal article" date="2019" name="Int. J. Syst. Evol. Microbiol.">
        <title>The Global Catalogue of Microorganisms (GCM) 10K type strain sequencing project: providing services to taxonomists for standard genome sequencing and annotation.</title>
        <authorList>
            <consortium name="The Broad Institute Genomics Platform"/>
            <consortium name="The Broad Institute Genome Sequencing Center for Infectious Disease"/>
            <person name="Wu L."/>
            <person name="Ma J."/>
        </authorList>
    </citation>
    <scope>NUCLEOTIDE SEQUENCE [LARGE SCALE GENOMIC DNA]</scope>
    <source>
        <strain evidence="4">JCM 17316</strain>
    </source>
</reference>
<feature type="transmembrane region" description="Helical" evidence="1">
    <location>
        <begin position="6"/>
        <end position="23"/>
    </location>
</feature>
<keyword evidence="4" id="KW-1185">Reference proteome</keyword>
<sequence length="132" mass="13742">MIKPVVGVLFGLFVCGAGVWALAERVRLQLRGARAPGVVVGRTDAAGAGPGIAGRSGVFRFRTSDGREIEVTSSVYSFPGPRPGKRVTVVYDPARPHRGAERAGVHLVLMLAVYPLVVVIGAAIAVAALLDL</sequence>